<evidence type="ECO:0000313" key="1">
    <source>
        <dbReference type="EMBL" id="GAA5161687.1"/>
    </source>
</evidence>
<name>A0ABP9QGS1_9PSEU</name>
<comment type="caution">
    <text evidence="1">The sequence shown here is derived from an EMBL/GenBank/DDBJ whole genome shotgun (WGS) entry which is preliminary data.</text>
</comment>
<dbReference type="RefSeq" id="WP_185060124.1">
    <property type="nucleotide sequence ID" value="NZ_BAABJP010000024.1"/>
</dbReference>
<proteinExistence type="predicted"/>
<organism evidence="1 2">
    <name type="scientific">Pseudonocardia eucalypti</name>
    <dbReference type="NCBI Taxonomy" id="648755"/>
    <lineage>
        <taxon>Bacteria</taxon>
        <taxon>Bacillati</taxon>
        <taxon>Actinomycetota</taxon>
        <taxon>Actinomycetes</taxon>
        <taxon>Pseudonocardiales</taxon>
        <taxon>Pseudonocardiaceae</taxon>
        <taxon>Pseudonocardia</taxon>
    </lineage>
</organism>
<gene>
    <name evidence="1" type="ORF">GCM10023321_46320</name>
</gene>
<keyword evidence="2" id="KW-1185">Reference proteome</keyword>
<reference evidence="2" key="1">
    <citation type="journal article" date="2019" name="Int. J. Syst. Evol. Microbiol.">
        <title>The Global Catalogue of Microorganisms (GCM) 10K type strain sequencing project: providing services to taxonomists for standard genome sequencing and annotation.</title>
        <authorList>
            <consortium name="The Broad Institute Genomics Platform"/>
            <consortium name="The Broad Institute Genome Sequencing Center for Infectious Disease"/>
            <person name="Wu L."/>
            <person name="Ma J."/>
        </authorList>
    </citation>
    <scope>NUCLEOTIDE SEQUENCE [LARGE SCALE GENOMIC DNA]</scope>
    <source>
        <strain evidence="2">JCM 18303</strain>
    </source>
</reference>
<dbReference type="EMBL" id="BAABJP010000024">
    <property type="protein sequence ID" value="GAA5161687.1"/>
    <property type="molecule type" value="Genomic_DNA"/>
</dbReference>
<sequence length="369" mass="40932">MISAADDFLIHQTPEPIRFAGTSDRRFYDRHFFTGHCREKKIFFLLGVGAYPNLGVIDAFASVATDRAQFTTRASRELGADRLDTAGIGPFGLEVLEGLRRLRFTGAASGHAVGLDLEWCAAAEPLAEPPLFSRVLARVMEQGTRMIQTGRYTGHLVVDGERHEVTPDTWWGARDRSWGVRSIGLEREPAGIAQAKKLGRERTPLWIWSPMQFEHRTVHFSLSEHADGRREVEVVRQAAELGSGTDAVELGEPEHELKFDPATRELLDGSSVSFRDLDGTRTTVRLTPLHRAYLRAGTGYGGPDPWRHGAYRGQNWVDSVSFDITDPAVTSVIGPTHVLCRMEASTGEIGFGTFETQVFGAYPRYGFVS</sequence>
<dbReference type="Proteomes" id="UP001428817">
    <property type="component" value="Unassembled WGS sequence"/>
</dbReference>
<accession>A0ABP9QGS1</accession>
<evidence type="ECO:0000313" key="2">
    <source>
        <dbReference type="Proteomes" id="UP001428817"/>
    </source>
</evidence>
<dbReference type="SUPFAM" id="SSF159245">
    <property type="entry name" value="AttH-like"/>
    <property type="match status" value="1"/>
</dbReference>
<protein>
    <submittedName>
        <fullName evidence="1">Uncharacterized protein</fullName>
    </submittedName>
</protein>